<dbReference type="InterPro" id="IPR036259">
    <property type="entry name" value="MFS_trans_sf"/>
</dbReference>
<keyword evidence="8" id="KW-0325">Glycoprotein</keyword>
<evidence type="ECO:0000256" key="7">
    <source>
        <dbReference type="ARBA" id="ARBA00023136"/>
    </source>
</evidence>
<dbReference type="PANTHER" id="PTHR48021:SF47">
    <property type="entry name" value="GH17672P"/>
    <property type="match status" value="1"/>
</dbReference>
<dbReference type="PANTHER" id="PTHR48021">
    <property type="match status" value="1"/>
</dbReference>
<dbReference type="GO" id="GO:0005886">
    <property type="term" value="C:plasma membrane"/>
    <property type="evidence" value="ECO:0007669"/>
    <property type="project" value="UniProtKB-SubCell"/>
</dbReference>
<feature type="transmembrane region" description="Helical" evidence="9">
    <location>
        <begin position="7"/>
        <end position="27"/>
    </location>
</feature>
<name>A0A9P0CKT8_9CUCU</name>
<keyword evidence="5 9" id="KW-0812">Transmembrane</keyword>
<dbReference type="FunFam" id="1.20.1250.20:FF:000218">
    <property type="entry name" value="facilitated trehalose transporter Tret1"/>
    <property type="match status" value="1"/>
</dbReference>
<feature type="transmembrane region" description="Helical" evidence="9">
    <location>
        <begin position="412"/>
        <end position="432"/>
    </location>
</feature>
<dbReference type="PRINTS" id="PR00171">
    <property type="entry name" value="SUGRTRNSPORT"/>
</dbReference>
<keyword evidence="3" id="KW-1003">Cell membrane</keyword>
<accession>A0A9P0CKT8</accession>
<dbReference type="InterPro" id="IPR005828">
    <property type="entry name" value="MFS_sugar_transport-like"/>
</dbReference>
<evidence type="ECO:0000256" key="9">
    <source>
        <dbReference type="SAM" id="Phobius"/>
    </source>
</evidence>
<sequence>MYLTRSVVLAILGGTLFSFMITTHITWTSSVLPKLTNAATSPFGRAINKSEASWITSIFALGSILGTYVFNYLSGKAGKKLTLLSAGIPCLVSNIIIYFTDSVMMYIVARFIVGLSIGTLFLFPIYVAELTHKNMRQVISIICSTGTCSGMLFSNCIGPFVSIQMFSLLLGTISAIFIIYFAVFGQEVPHYYIMKNQDILAREALEKLRGGYENIDEAFDEIRSKYEEEKAGKLKELFVSKPLIKGFVTCTLLLLFNQLSGKNIIIFYGQNIIRGVNPELSPEISMILLTVVIFITTLMASPVCCRFPKRTLLIFSGVGMFLSEAVLAIYIYSERNFDLPKSLNCLPLVCLTMFIAANSIGFGPLPFIILGEMFPNRTKAVAASSVGLIIGIVGFILTKYFMYVVDVIGMDGFFMCCAICCLFSTFFIRFYVIETKDKSLEEIQYELSL</sequence>
<proteinExistence type="predicted"/>
<dbReference type="Proteomes" id="UP001153636">
    <property type="component" value="Chromosome 18"/>
</dbReference>
<dbReference type="InterPro" id="IPR050549">
    <property type="entry name" value="MFS_Trehalose_Transporter"/>
</dbReference>
<feature type="transmembrane region" description="Helical" evidence="9">
    <location>
        <begin position="138"/>
        <end position="160"/>
    </location>
</feature>
<feature type="transmembrane region" description="Helical" evidence="9">
    <location>
        <begin position="280"/>
        <end position="300"/>
    </location>
</feature>
<dbReference type="GO" id="GO:0022857">
    <property type="term" value="F:transmembrane transporter activity"/>
    <property type="evidence" value="ECO:0007669"/>
    <property type="project" value="InterPro"/>
</dbReference>
<evidence type="ECO:0000256" key="6">
    <source>
        <dbReference type="ARBA" id="ARBA00022989"/>
    </source>
</evidence>
<dbReference type="Gene3D" id="1.20.1250.20">
    <property type="entry name" value="MFS general substrate transporter like domains"/>
    <property type="match status" value="1"/>
</dbReference>
<organism evidence="11 12">
    <name type="scientific">Psylliodes chrysocephalus</name>
    <dbReference type="NCBI Taxonomy" id="3402493"/>
    <lineage>
        <taxon>Eukaryota</taxon>
        <taxon>Metazoa</taxon>
        <taxon>Ecdysozoa</taxon>
        <taxon>Arthropoda</taxon>
        <taxon>Hexapoda</taxon>
        <taxon>Insecta</taxon>
        <taxon>Pterygota</taxon>
        <taxon>Neoptera</taxon>
        <taxon>Endopterygota</taxon>
        <taxon>Coleoptera</taxon>
        <taxon>Polyphaga</taxon>
        <taxon>Cucujiformia</taxon>
        <taxon>Chrysomeloidea</taxon>
        <taxon>Chrysomelidae</taxon>
        <taxon>Galerucinae</taxon>
        <taxon>Alticini</taxon>
        <taxon>Psylliodes</taxon>
    </lineage>
</organism>
<feature type="transmembrane region" description="Helical" evidence="9">
    <location>
        <begin position="81"/>
        <end position="99"/>
    </location>
</feature>
<evidence type="ECO:0000256" key="8">
    <source>
        <dbReference type="ARBA" id="ARBA00023180"/>
    </source>
</evidence>
<feature type="transmembrane region" description="Helical" evidence="9">
    <location>
        <begin position="345"/>
        <end position="368"/>
    </location>
</feature>
<dbReference type="OrthoDB" id="5296287at2759"/>
<evidence type="ECO:0000259" key="10">
    <source>
        <dbReference type="PROSITE" id="PS50850"/>
    </source>
</evidence>
<keyword evidence="2" id="KW-0813">Transport</keyword>
<comment type="subcellular location">
    <subcellularLocation>
        <location evidence="1">Cell membrane</location>
        <topology evidence="1">Multi-pass membrane protein</topology>
    </subcellularLocation>
</comment>
<keyword evidence="7 9" id="KW-0472">Membrane</keyword>
<feature type="domain" description="Major facilitator superfamily (MFS) profile" evidence="10">
    <location>
        <begin position="6"/>
        <end position="436"/>
    </location>
</feature>
<gene>
    <name evidence="11" type="ORF">PSYICH_LOCUS5857</name>
</gene>
<evidence type="ECO:0000256" key="5">
    <source>
        <dbReference type="ARBA" id="ARBA00022692"/>
    </source>
</evidence>
<evidence type="ECO:0000313" key="11">
    <source>
        <dbReference type="EMBL" id="CAH1105222.1"/>
    </source>
</evidence>
<protein>
    <recommendedName>
        <fullName evidence="10">Major facilitator superfamily (MFS) profile domain-containing protein</fullName>
    </recommendedName>
</protein>
<keyword evidence="6 9" id="KW-1133">Transmembrane helix</keyword>
<feature type="transmembrane region" description="Helical" evidence="9">
    <location>
        <begin position="105"/>
        <end position="126"/>
    </location>
</feature>
<dbReference type="InterPro" id="IPR003663">
    <property type="entry name" value="Sugar/inositol_transpt"/>
</dbReference>
<feature type="transmembrane region" description="Helical" evidence="9">
    <location>
        <begin position="380"/>
        <end position="400"/>
    </location>
</feature>
<dbReference type="AlphaFoldDB" id="A0A9P0CKT8"/>
<evidence type="ECO:0000256" key="2">
    <source>
        <dbReference type="ARBA" id="ARBA00022448"/>
    </source>
</evidence>
<keyword evidence="12" id="KW-1185">Reference proteome</keyword>
<feature type="transmembrane region" description="Helical" evidence="9">
    <location>
        <begin position="243"/>
        <end position="260"/>
    </location>
</feature>
<feature type="transmembrane region" description="Helical" evidence="9">
    <location>
        <begin position="312"/>
        <end position="333"/>
    </location>
</feature>
<dbReference type="SUPFAM" id="SSF103473">
    <property type="entry name" value="MFS general substrate transporter"/>
    <property type="match status" value="1"/>
</dbReference>
<dbReference type="PROSITE" id="PS50850">
    <property type="entry name" value="MFS"/>
    <property type="match status" value="1"/>
</dbReference>
<reference evidence="11" key="1">
    <citation type="submission" date="2022-01" db="EMBL/GenBank/DDBJ databases">
        <authorList>
            <person name="King R."/>
        </authorList>
    </citation>
    <scope>NUCLEOTIDE SEQUENCE</scope>
</reference>
<dbReference type="EMBL" id="OV651830">
    <property type="protein sequence ID" value="CAH1105222.1"/>
    <property type="molecule type" value="Genomic_DNA"/>
</dbReference>
<evidence type="ECO:0000256" key="3">
    <source>
        <dbReference type="ARBA" id="ARBA00022475"/>
    </source>
</evidence>
<evidence type="ECO:0000256" key="1">
    <source>
        <dbReference type="ARBA" id="ARBA00004651"/>
    </source>
</evidence>
<evidence type="ECO:0000256" key="4">
    <source>
        <dbReference type="ARBA" id="ARBA00022597"/>
    </source>
</evidence>
<keyword evidence="4" id="KW-0762">Sugar transport</keyword>
<feature type="transmembrane region" description="Helical" evidence="9">
    <location>
        <begin position="52"/>
        <end position="74"/>
    </location>
</feature>
<evidence type="ECO:0000313" key="12">
    <source>
        <dbReference type="Proteomes" id="UP001153636"/>
    </source>
</evidence>
<dbReference type="Pfam" id="PF00083">
    <property type="entry name" value="Sugar_tr"/>
    <property type="match status" value="1"/>
</dbReference>
<feature type="transmembrane region" description="Helical" evidence="9">
    <location>
        <begin position="166"/>
        <end position="185"/>
    </location>
</feature>
<dbReference type="InterPro" id="IPR020846">
    <property type="entry name" value="MFS_dom"/>
</dbReference>